<proteinExistence type="predicted"/>
<sequence>MSLFTYRARLSETSKTHPIYDADTVRLVADLGFGLLSELGPCRLYGIDAPEMRGADRPAGIAARDFLRALIAPGQWFTIRTFRDEKGKYGRYLCEIILADGTNVNELLVESGHAVTREY</sequence>
<dbReference type="Proteomes" id="UP000237655">
    <property type="component" value="Chromosome"/>
</dbReference>
<dbReference type="Pfam" id="PF00565">
    <property type="entry name" value="SNase"/>
    <property type="match status" value="1"/>
</dbReference>
<keyword evidence="3" id="KW-1185">Reference proteome</keyword>
<evidence type="ECO:0000259" key="1">
    <source>
        <dbReference type="PROSITE" id="PS50830"/>
    </source>
</evidence>
<organism evidence="2 3">
    <name type="scientific">Pukyongiella litopenaei</name>
    <dbReference type="NCBI Taxonomy" id="2605946"/>
    <lineage>
        <taxon>Bacteria</taxon>
        <taxon>Pseudomonadati</taxon>
        <taxon>Pseudomonadota</taxon>
        <taxon>Alphaproteobacteria</taxon>
        <taxon>Rhodobacterales</taxon>
        <taxon>Paracoccaceae</taxon>
        <taxon>Pukyongiella</taxon>
    </lineage>
</organism>
<name>A0A2S0MNJ5_9RHOB</name>
<protein>
    <recommendedName>
        <fullName evidence="1">TNase-like domain-containing protein</fullName>
    </recommendedName>
</protein>
<dbReference type="InterPro" id="IPR035437">
    <property type="entry name" value="SNase_OB-fold_sf"/>
</dbReference>
<dbReference type="InterPro" id="IPR016071">
    <property type="entry name" value="Staphylococal_nuclease_OB-fold"/>
</dbReference>
<dbReference type="AlphaFoldDB" id="A0A2S0MNJ5"/>
<feature type="domain" description="TNase-like" evidence="1">
    <location>
        <begin position="10"/>
        <end position="119"/>
    </location>
</feature>
<dbReference type="EMBL" id="CP027665">
    <property type="protein sequence ID" value="AVO37407.1"/>
    <property type="molecule type" value="Genomic_DNA"/>
</dbReference>
<reference evidence="3" key="1">
    <citation type="submission" date="2018-03" db="EMBL/GenBank/DDBJ databases">
        <title>Genomic analysis of the strain SH-1 isolated from shrimp intestine.</title>
        <authorList>
            <person name="Kim Y.-S."/>
            <person name="Kim S.-E."/>
            <person name="Kim K.-H."/>
        </authorList>
    </citation>
    <scope>NUCLEOTIDE SEQUENCE [LARGE SCALE GENOMIC DNA]</scope>
    <source>
        <strain evidence="3">SH-1</strain>
    </source>
</reference>
<dbReference type="KEGG" id="thas:C6Y53_06570"/>
<accession>A0A2S0MNJ5</accession>
<dbReference type="Gene3D" id="2.40.50.90">
    <property type="match status" value="1"/>
</dbReference>
<dbReference type="SUPFAM" id="SSF50199">
    <property type="entry name" value="Staphylococcal nuclease"/>
    <property type="match status" value="1"/>
</dbReference>
<evidence type="ECO:0000313" key="2">
    <source>
        <dbReference type="EMBL" id="AVO37407.1"/>
    </source>
</evidence>
<evidence type="ECO:0000313" key="3">
    <source>
        <dbReference type="Proteomes" id="UP000237655"/>
    </source>
</evidence>
<dbReference type="PROSITE" id="PS50830">
    <property type="entry name" value="TNASE_3"/>
    <property type="match status" value="1"/>
</dbReference>
<dbReference type="RefSeq" id="WP_106471718.1">
    <property type="nucleotide sequence ID" value="NZ_CP027665.1"/>
</dbReference>
<gene>
    <name evidence="2" type="ORF">C6Y53_06570</name>
</gene>